<dbReference type="AlphaFoldDB" id="A0A6A6WE71"/>
<dbReference type="GeneID" id="54487625"/>
<name>A0A6A6WE71_9PEZI</name>
<feature type="compositionally biased region" description="Low complexity" evidence="1">
    <location>
        <begin position="209"/>
        <end position="230"/>
    </location>
</feature>
<feature type="region of interest" description="Disordered" evidence="1">
    <location>
        <begin position="134"/>
        <end position="163"/>
    </location>
</feature>
<feature type="region of interest" description="Disordered" evidence="1">
    <location>
        <begin position="95"/>
        <end position="116"/>
    </location>
</feature>
<keyword evidence="3" id="KW-1185">Reference proteome</keyword>
<feature type="region of interest" description="Disordered" evidence="1">
    <location>
        <begin position="209"/>
        <end position="247"/>
    </location>
</feature>
<feature type="compositionally biased region" description="Low complexity" evidence="1">
    <location>
        <begin position="146"/>
        <end position="160"/>
    </location>
</feature>
<dbReference type="EMBL" id="ML996567">
    <property type="protein sequence ID" value="KAF2761122.1"/>
    <property type="molecule type" value="Genomic_DNA"/>
</dbReference>
<evidence type="ECO:0000313" key="2">
    <source>
        <dbReference type="EMBL" id="KAF2761122.1"/>
    </source>
</evidence>
<proteinExistence type="predicted"/>
<sequence>MRVMVTGERVFLPPNIFLCRRLPQRYCKYSFESEDDVPVPSDGMIAMEADTSPSKKRFDAIRAKWEKVATPKQENLQSNKGTTAHMFNMKRLPQSLSEPNLPKQQQQQQQQDTEPLQSRIKRFTSIANLTTPLSAITSRARRRDPQLLLPPSSQSSNPNQCASSTAIVIRQSPVKAKIHDAEAMISSPKKHQNTLPRSATTSNLPVLARSRPVSGTSLSSSLRSANAPLPQSRIPTPGQNAIDQRSAKLAAAGKALASIANPPDLTRSLTQPMFPSMAMPSRFITPRPESSRREQPSGTSLRGGGGSMRRTSSYLKRDKVDTLGQIKESSDMSGGTEDDKKDKAKDKEKLSRNSEEKDKTMHANGSRHVKSPPSNEQTPKAKYHLIPQQNGRDKGRKHNSLTVPQLRTPRAITIDTKNDLALVPVTAKKLQVPSGMMRHASVHDMIAQPTLTNVSKPELPRSHTFSGINNFFKSSRDSIGSMASITARRRSDSRPRNCLAGAEDLDVENIPREVHKSEDNGYWCGRLCTIDNRLRDEGTMYSHRHAARDDDARLRKAFRELKGLCKTEEATSSLRRYMHRYATTQQNMTWVMQELPREPKRTPIRDADRGSFGSFGSVGGGGRTPSVRIGLRHLFGRNGSKGQPA</sequence>
<evidence type="ECO:0000313" key="3">
    <source>
        <dbReference type="Proteomes" id="UP000799437"/>
    </source>
</evidence>
<dbReference type="Proteomes" id="UP000799437">
    <property type="component" value="Unassembled WGS sequence"/>
</dbReference>
<feature type="region of interest" description="Disordered" evidence="1">
    <location>
        <begin position="262"/>
        <end position="380"/>
    </location>
</feature>
<evidence type="ECO:0000256" key="1">
    <source>
        <dbReference type="SAM" id="MobiDB-lite"/>
    </source>
</evidence>
<organism evidence="2 3">
    <name type="scientific">Pseudovirgaria hyperparasitica</name>
    <dbReference type="NCBI Taxonomy" id="470096"/>
    <lineage>
        <taxon>Eukaryota</taxon>
        <taxon>Fungi</taxon>
        <taxon>Dikarya</taxon>
        <taxon>Ascomycota</taxon>
        <taxon>Pezizomycotina</taxon>
        <taxon>Dothideomycetes</taxon>
        <taxon>Dothideomycetes incertae sedis</taxon>
        <taxon>Acrospermales</taxon>
        <taxon>Acrospermaceae</taxon>
        <taxon>Pseudovirgaria</taxon>
    </lineage>
</organism>
<feature type="region of interest" description="Disordered" evidence="1">
    <location>
        <begin position="601"/>
        <end position="645"/>
    </location>
</feature>
<reference evidence="2" key="1">
    <citation type="journal article" date="2020" name="Stud. Mycol.">
        <title>101 Dothideomycetes genomes: a test case for predicting lifestyles and emergence of pathogens.</title>
        <authorList>
            <person name="Haridas S."/>
            <person name="Albert R."/>
            <person name="Binder M."/>
            <person name="Bloem J."/>
            <person name="Labutti K."/>
            <person name="Salamov A."/>
            <person name="Andreopoulos B."/>
            <person name="Baker S."/>
            <person name="Barry K."/>
            <person name="Bills G."/>
            <person name="Bluhm B."/>
            <person name="Cannon C."/>
            <person name="Castanera R."/>
            <person name="Culley D."/>
            <person name="Daum C."/>
            <person name="Ezra D."/>
            <person name="Gonzalez J."/>
            <person name="Henrissat B."/>
            <person name="Kuo A."/>
            <person name="Liang C."/>
            <person name="Lipzen A."/>
            <person name="Lutzoni F."/>
            <person name="Magnuson J."/>
            <person name="Mondo S."/>
            <person name="Nolan M."/>
            <person name="Ohm R."/>
            <person name="Pangilinan J."/>
            <person name="Park H.-J."/>
            <person name="Ramirez L."/>
            <person name="Alfaro M."/>
            <person name="Sun H."/>
            <person name="Tritt A."/>
            <person name="Yoshinaga Y."/>
            <person name="Zwiers L.-H."/>
            <person name="Turgeon B."/>
            <person name="Goodwin S."/>
            <person name="Spatafora J."/>
            <person name="Crous P."/>
            <person name="Grigoriev I."/>
        </authorList>
    </citation>
    <scope>NUCLEOTIDE SEQUENCE</scope>
    <source>
        <strain evidence="2">CBS 121739</strain>
    </source>
</reference>
<feature type="compositionally biased region" description="Basic and acidic residues" evidence="1">
    <location>
        <begin position="337"/>
        <end position="361"/>
    </location>
</feature>
<accession>A0A6A6WE71</accession>
<dbReference type="RefSeq" id="XP_033603573.1">
    <property type="nucleotide sequence ID" value="XM_033746571.1"/>
</dbReference>
<feature type="compositionally biased region" description="Polar residues" evidence="1">
    <location>
        <begin position="233"/>
        <end position="243"/>
    </location>
</feature>
<gene>
    <name evidence="2" type="ORF">EJ05DRAFT_497681</name>
</gene>
<protein>
    <submittedName>
        <fullName evidence="2">Uncharacterized protein</fullName>
    </submittedName>
</protein>